<dbReference type="Proteomes" id="UP001165679">
    <property type="component" value="Unassembled WGS sequence"/>
</dbReference>
<keyword evidence="2" id="KW-1185">Reference proteome</keyword>
<evidence type="ECO:0000313" key="2">
    <source>
        <dbReference type="Proteomes" id="UP001165679"/>
    </source>
</evidence>
<protein>
    <submittedName>
        <fullName evidence="1">Uncharacterized protein</fullName>
    </submittedName>
</protein>
<gene>
    <name evidence="1" type="ORF">OL599_21860</name>
</gene>
<reference evidence="1" key="2">
    <citation type="submission" date="2022-10" db="EMBL/GenBank/DDBJ databases">
        <authorList>
            <person name="Trinh H.N."/>
        </authorList>
    </citation>
    <scope>NUCLEOTIDE SEQUENCE</scope>
    <source>
        <strain evidence="1">RN2-1</strain>
    </source>
</reference>
<proteinExistence type="predicted"/>
<evidence type="ECO:0000313" key="1">
    <source>
        <dbReference type="EMBL" id="MCW3477223.1"/>
    </source>
</evidence>
<sequence>MDSLAAVVDIDNGHIRVAPGTVGVGSGRIEGNLDLVPIGDEFRLHGDIAFQRVDLGRMLEAAGVAHGSGAIGGHAVIDSTGNSVSSVLGNGNGSLQLVMSGGGDVSAIFVAISGLQLGNAILAALGVPRRDQIECFVGDFALQHGTLATRTLLLETSNNIVTGGGTIDLRTETVDYRLKTDAKHFSIGSLPTPIAIVGKFKHPDIGPAVGPLIPRGGAAIGHGEWGAREHDRRRCHQVEGLRSIAARLPRSNG</sequence>
<accession>A0AA41YRX3</accession>
<dbReference type="EMBL" id="JAPDNT010000032">
    <property type="protein sequence ID" value="MCW3477223.1"/>
    <property type="molecule type" value="Genomic_DNA"/>
</dbReference>
<dbReference type="InterPro" id="IPR052894">
    <property type="entry name" value="AsmA-related"/>
</dbReference>
<dbReference type="PANTHER" id="PTHR30441:SF8">
    <property type="entry name" value="DUF748 DOMAIN-CONTAINING PROTEIN"/>
    <property type="match status" value="1"/>
</dbReference>
<dbReference type="PANTHER" id="PTHR30441">
    <property type="entry name" value="DUF748 DOMAIN-CONTAINING PROTEIN"/>
    <property type="match status" value="1"/>
</dbReference>
<dbReference type="GO" id="GO:0005886">
    <property type="term" value="C:plasma membrane"/>
    <property type="evidence" value="ECO:0007669"/>
    <property type="project" value="TreeGrafter"/>
</dbReference>
<comment type="caution">
    <text evidence="1">The sequence shown here is derived from an EMBL/GenBank/DDBJ whole genome shotgun (WGS) entry which is preliminary data.</text>
</comment>
<organism evidence="1 2">
    <name type="scientific">Limobrevibacterium gyesilva</name>
    <dbReference type="NCBI Taxonomy" id="2991712"/>
    <lineage>
        <taxon>Bacteria</taxon>
        <taxon>Pseudomonadati</taxon>
        <taxon>Pseudomonadota</taxon>
        <taxon>Alphaproteobacteria</taxon>
        <taxon>Acetobacterales</taxon>
        <taxon>Acetobacteraceae</taxon>
        <taxon>Limobrevibacterium</taxon>
    </lineage>
</organism>
<reference evidence="1" key="1">
    <citation type="submission" date="2022-09" db="EMBL/GenBank/DDBJ databases">
        <title>Rhodovastum sp. nov. RN2-1 isolated from soil in Seongnam, South Korea.</title>
        <authorList>
            <person name="Le N.T."/>
        </authorList>
    </citation>
    <scope>NUCLEOTIDE SEQUENCE</scope>
    <source>
        <strain evidence="1">RN2-1</strain>
    </source>
</reference>
<name>A0AA41YRX3_9PROT</name>
<dbReference type="AlphaFoldDB" id="A0AA41YRX3"/>
<dbReference type="GO" id="GO:0090313">
    <property type="term" value="P:regulation of protein targeting to membrane"/>
    <property type="evidence" value="ECO:0007669"/>
    <property type="project" value="TreeGrafter"/>
</dbReference>